<evidence type="ECO:0000256" key="2">
    <source>
        <dbReference type="ARBA" id="ARBA00018339"/>
    </source>
</evidence>
<dbReference type="Pfam" id="PF07767">
    <property type="entry name" value="Nop53"/>
    <property type="match status" value="1"/>
</dbReference>
<feature type="region of interest" description="Disordered" evidence="7">
    <location>
        <begin position="414"/>
        <end position="452"/>
    </location>
</feature>
<keyword evidence="6" id="KW-0175">Coiled coil</keyword>
<feature type="compositionally biased region" description="Basic and acidic residues" evidence="7">
    <location>
        <begin position="313"/>
        <end position="325"/>
    </location>
</feature>
<dbReference type="EMBL" id="VIBQ01000012">
    <property type="protein sequence ID" value="KAB8342872.1"/>
    <property type="molecule type" value="Genomic_DNA"/>
</dbReference>
<protein>
    <recommendedName>
        <fullName evidence="2 5">Ribosome biogenesis protein NOP53</fullName>
    </recommendedName>
</protein>
<comment type="function">
    <text evidence="5">May play a role in ribosome biogenesis.</text>
</comment>
<feature type="compositionally biased region" description="Low complexity" evidence="7">
    <location>
        <begin position="1"/>
        <end position="16"/>
    </location>
</feature>
<dbReference type="InterPro" id="IPR011687">
    <property type="entry name" value="Nop53/GLTSCR2"/>
</dbReference>
<evidence type="ECO:0000256" key="4">
    <source>
        <dbReference type="ARBA" id="ARBA00023242"/>
    </source>
</evidence>
<keyword evidence="3 5" id="KW-0690">Ribosome biogenesis</keyword>
<evidence type="ECO:0000256" key="6">
    <source>
        <dbReference type="SAM" id="Coils"/>
    </source>
</evidence>
<comment type="caution">
    <text evidence="8">The sequence shown here is derived from an EMBL/GenBank/DDBJ whole genome shotgun (WGS) entry which is preliminary data.</text>
</comment>
<dbReference type="OrthoDB" id="5072at2759"/>
<accession>A0A5N6KSN3</accession>
<name>A0A5N6KSN3_9ROSI</name>
<keyword evidence="9" id="KW-1185">Reference proteome</keyword>
<dbReference type="GO" id="GO:0008097">
    <property type="term" value="F:5S rRNA binding"/>
    <property type="evidence" value="ECO:0007669"/>
    <property type="project" value="TreeGrafter"/>
</dbReference>
<feature type="coiled-coil region" evidence="6">
    <location>
        <begin position="225"/>
        <end position="274"/>
    </location>
</feature>
<evidence type="ECO:0000313" key="9">
    <source>
        <dbReference type="Proteomes" id="UP000327013"/>
    </source>
</evidence>
<keyword evidence="4 5" id="KW-0539">Nucleus</keyword>
<feature type="compositionally biased region" description="Basic and acidic residues" evidence="7">
    <location>
        <begin position="431"/>
        <end position="443"/>
    </location>
</feature>
<organism evidence="8 9">
    <name type="scientific">Carpinus fangiana</name>
    <dbReference type="NCBI Taxonomy" id="176857"/>
    <lineage>
        <taxon>Eukaryota</taxon>
        <taxon>Viridiplantae</taxon>
        <taxon>Streptophyta</taxon>
        <taxon>Embryophyta</taxon>
        <taxon>Tracheophyta</taxon>
        <taxon>Spermatophyta</taxon>
        <taxon>Magnoliopsida</taxon>
        <taxon>eudicotyledons</taxon>
        <taxon>Gunneridae</taxon>
        <taxon>Pentapetalae</taxon>
        <taxon>rosids</taxon>
        <taxon>fabids</taxon>
        <taxon>Fagales</taxon>
        <taxon>Betulaceae</taxon>
        <taxon>Carpinus</taxon>
    </lineage>
</organism>
<dbReference type="Proteomes" id="UP000327013">
    <property type="component" value="Unassembled WGS sequence"/>
</dbReference>
<feature type="region of interest" description="Disordered" evidence="7">
    <location>
        <begin position="281"/>
        <end position="325"/>
    </location>
</feature>
<reference evidence="8 9" key="1">
    <citation type="submission" date="2019-06" db="EMBL/GenBank/DDBJ databases">
        <title>A chromosomal-level reference genome of Carpinus fangiana (Coryloideae, Betulaceae).</title>
        <authorList>
            <person name="Yang X."/>
            <person name="Wang Z."/>
            <person name="Zhang L."/>
            <person name="Hao G."/>
            <person name="Liu J."/>
            <person name="Yang Y."/>
        </authorList>
    </citation>
    <scope>NUCLEOTIDE SEQUENCE [LARGE SCALE GENOMIC DNA]</scope>
    <source>
        <strain evidence="8">Cfa_2016G</strain>
        <tissue evidence="8">Leaf</tissue>
    </source>
</reference>
<gene>
    <name evidence="8" type="ORF">FH972_022469</name>
</gene>
<evidence type="ECO:0000256" key="5">
    <source>
        <dbReference type="PIRNR" id="PIRNR017302"/>
    </source>
</evidence>
<dbReference type="GO" id="GO:0006364">
    <property type="term" value="P:rRNA processing"/>
    <property type="evidence" value="ECO:0007669"/>
    <property type="project" value="TreeGrafter"/>
</dbReference>
<evidence type="ECO:0000256" key="7">
    <source>
        <dbReference type="SAM" id="MobiDB-lite"/>
    </source>
</evidence>
<dbReference type="GO" id="GO:0005730">
    <property type="term" value="C:nucleolus"/>
    <property type="evidence" value="ECO:0007669"/>
    <property type="project" value="UniProtKB-SubCell"/>
</dbReference>
<dbReference type="PANTHER" id="PTHR14211:SF7">
    <property type="entry name" value="RIBOSOME BIOGENESIS PROTEIN NOP53"/>
    <property type="match status" value="1"/>
</dbReference>
<dbReference type="PANTHER" id="PTHR14211">
    <property type="entry name" value="GLIOMA SUPPRESSOR CANDIDATE REGION GENE 2"/>
    <property type="match status" value="1"/>
</dbReference>
<feature type="region of interest" description="Disordered" evidence="7">
    <location>
        <begin position="180"/>
        <end position="212"/>
    </location>
</feature>
<dbReference type="GO" id="GO:0005654">
    <property type="term" value="C:nucleoplasm"/>
    <property type="evidence" value="ECO:0007669"/>
    <property type="project" value="UniProtKB-SubCell"/>
</dbReference>
<dbReference type="GO" id="GO:0000027">
    <property type="term" value="P:ribosomal large subunit assembly"/>
    <property type="evidence" value="ECO:0007669"/>
    <property type="project" value="UniProtKB-UniRule"/>
</dbReference>
<comment type="similarity">
    <text evidence="1 5">Belongs to the NOP53 family.</text>
</comment>
<feature type="region of interest" description="Disordered" evidence="7">
    <location>
        <begin position="1"/>
        <end position="22"/>
    </location>
</feature>
<sequence length="452" mass="51084">MSAKIRAAPRAAAQSSRKGKKAWRKNIDIAEVTSGFQSARDEETITGVRGQTLADLPADSLFQTDVAGNDEVRKRIRKTHGTLKADEILAQRSKVPAVSAKKRANDAKTTDGVIVKKQKTGGGVKPAELERLKRIAYHGEGQSAIVKPSDGSLLHDPWADEVPAPTESLEHMSFLEKAKPIRAPKTLKEAPKSLTASGRSVPNVRLPNAGRSYNPVFEDWEELLTREGEKELAAEKKRLKKAVEEKDRMDRIAKIQEQEERDEDEADLSAYESEWEGIQSDVEEAQLKKKRPERKTPAERNKVKKRQLAASQAKHESRMIEREKQAKKIDELKKSIEEKENTRAKRLQAQGIEVQSDEDSEGERKLARRAKKRGKVPEAPLEVVLPDELQDSLRLLKPEGNLIKDRYRNMIVQGKTEARRPLSMQKQKRVKATEKWSYKDWRLPSEGPRTVA</sequence>
<evidence type="ECO:0000256" key="3">
    <source>
        <dbReference type="ARBA" id="ARBA00022517"/>
    </source>
</evidence>
<evidence type="ECO:0000256" key="1">
    <source>
        <dbReference type="ARBA" id="ARBA00008838"/>
    </source>
</evidence>
<dbReference type="AlphaFoldDB" id="A0A5N6KSN3"/>
<evidence type="ECO:0000313" key="8">
    <source>
        <dbReference type="EMBL" id="KAB8342872.1"/>
    </source>
</evidence>
<comment type="subcellular location">
    <subcellularLocation>
        <location evidence="5">Nucleus</location>
        <location evidence="5">Nucleolus</location>
    </subcellularLocation>
    <subcellularLocation>
        <location evidence="5">Nucleus</location>
        <location evidence="5">Nucleoplasm</location>
    </subcellularLocation>
</comment>
<proteinExistence type="inferred from homology"/>
<feature type="region of interest" description="Disordered" evidence="7">
    <location>
        <begin position="340"/>
        <end position="375"/>
    </location>
</feature>
<dbReference type="PIRSF" id="PIRSF017302">
    <property type="entry name" value="Gltscr2"/>
    <property type="match status" value="1"/>
</dbReference>